<evidence type="ECO:0000313" key="6">
    <source>
        <dbReference type="Proteomes" id="UP001642405"/>
    </source>
</evidence>
<keyword evidence="1" id="KW-0285">Flavoprotein</keyword>
<organism evidence="5 6">
    <name type="scientific">Sporothrix curviconia</name>
    <dbReference type="NCBI Taxonomy" id="1260050"/>
    <lineage>
        <taxon>Eukaryota</taxon>
        <taxon>Fungi</taxon>
        <taxon>Dikarya</taxon>
        <taxon>Ascomycota</taxon>
        <taxon>Pezizomycotina</taxon>
        <taxon>Sordariomycetes</taxon>
        <taxon>Sordariomycetidae</taxon>
        <taxon>Ophiostomatales</taxon>
        <taxon>Ophiostomataceae</taxon>
        <taxon>Sporothrix</taxon>
    </lineage>
</organism>
<evidence type="ECO:0008006" key="7">
    <source>
        <dbReference type="Google" id="ProtNLM"/>
    </source>
</evidence>
<keyword evidence="4" id="KW-0560">Oxidoreductase</keyword>
<dbReference type="Pfam" id="PF00743">
    <property type="entry name" value="FMO-like"/>
    <property type="match status" value="1"/>
</dbReference>
<dbReference type="InterPro" id="IPR020946">
    <property type="entry name" value="Flavin_mOase-like"/>
</dbReference>
<evidence type="ECO:0000313" key="5">
    <source>
        <dbReference type="EMBL" id="CAK7231216.1"/>
    </source>
</evidence>
<evidence type="ECO:0000256" key="2">
    <source>
        <dbReference type="ARBA" id="ARBA00022827"/>
    </source>
</evidence>
<dbReference type="Proteomes" id="UP001642405">
    <property type="component" value="Unassembled WGS sequence"/>
</dbReference>
<dbReference type="PANTHER" id="PTHR43098">
    <property type="entry name" value="L-ORNITHINE N(5)-MONOOXYGENASE-RELATED"/>
    <property type="match status" value="1"/>
</dbReference>
<keyword evidence="3" id="KW-0521">NADP</keyword>
<gene>
    <name evidence="5" type="ORF">SCUCBS95973_007836</name>
</gene>
<keyword evidence="2" id="KW-0274">FAD</keyword>
<dbReference type="PANTHER" id="PTHR43098:SF5">
    <property type="entry name" value="DUAL-FUNCTIONAL MONOOXYGENASE_METHYLTRANSFERASE PSOF"/>
    <property type="match status" value="1"/>
</dbReference>
<dbReference type="EMBL" id="CAWUHB010000057">
    <property type="protein sequence ID" value="CAK7231216.1"/>
    <property type="molecule type" value="Genomic_DNA"/>
</dbReference>
<dbReference type="SUPFAM" id="SSF51905">
    <property type="entry name" value="FAD/NAD(P)-binding domain"/>
    <property type="match status" value="3"/>
</dbReference>
<evidence type="ECO:0000256" key="4">
    <source>
        <dbReference type="ARBA" id="ARBA00023002"/>
    </source>
</evidence>
<evidence type="ECO:0000256" key="3">
    <source>
        <dbReference type="ARBA" id="ARBA00022857"/>
    </source>
</evidence>
<dbReference type="InterPro" id="IPR036188">
    <property type="entry name" value="FAD/NAD-bd_sf"/>
</dbReference>
<dbReference type="InterPro" id="IPR050775">
    <property type="entry name" value="FAD-binding_Monooxygenases"/>
</dbReference>
<keyword evidence="6" id="KW-1185">Reference proteome</keyword>
<evidence type="ECO:0000256" key="1">
    <source>
        <dbReference type="ARBA" id="ARBA00022630"/>
    </source>
</evidence>
<proteinExistence type="predicted"/>
<sequence length="574" mass="63707">MGSLDIPFYDVLVAGAGLSGVCSLHHIRQRFPDWRVACIEAGPSVGGTWWFNRYPGARVDSESIAYAYSFDKSVINEWNWSETFASQPEIMRYIDFVVDKNDLKKYIQFNKRIRSAVWQGDSDSTDSKYNRTWLLTDDQGEVYRTRFLVTCIGFLSAPTAPAIAGLDTFAGDAFHTSRWPAHLADLGKDGGALAGKRVGVIGTGASGIQTITALSKLPGIQSVHVFQRTANWSAPLRNEPITPERMAEIRKSYDDIFALCETTPGGFIHAPDKRKTADVSDEERNALYEQRYSEPGFAKWIALFSDTYSDRTANDLYSKFMADKIRARVNDPEVAESLIPKNHGIGTRRLPLESGYFEAYNQPHVHLVDLKKTPLQHATPRGLVTSDGTEYPLDVLIYATGFSAITGAFADIDWRGENGRALLGYSEDAGADAGAKKTEEAAWVDHRPRTFLGTTVPGMPNLLMVMGPHQPFGNGTRNIEHSVNLVCDILQHCKDNGHTYIEPTETAVDAWTQHVTDCSKGSLINEIDSWMTGVNRNVKGRTVRTVARYAGSAVDFRERCEAVRSAGWEGLQFQ</sequence>
<accession>A0ABP0CJF7</accession>
<reference evidence="5 6" key="1">
    <citation type="submission" date="2024-01" db="EMBL/GenBank/DDBJ databases">
        <authorList>
            <person name="Allen C."/>
            <person name="Tagirdzhanova G."/>
        </authorList>
    </citation>
    <scope>NUCLEOTIDE SEQUENCE [LARGE SCALE GENOMIC DNA]</scope>
</reference>
<dbReference type="Gene3D" id="3.50.50.60">
    <property type="entry name" value="FAD/NAD(P)-binding domain"/>
    <property type="match status" value="3"/>
</dbReference>
<comment type="caution">
    <text evidence="5">The sequence shown here is derived from an EMBL/GenBank/DDBJ whole genome shotgun (WGS) entry which is preliminary data.</text>
</comment>
<protein>
    <recommendedName>
        <fullName evidence="7">Cyclohexanone monooxygenase</fullName>
    </recommendedName>
</protein>
<name>A0ABP0CJF7_9PEZI</name>